<gene>
    <name evidence="2" type="ORF">ROR02_25420</name>
</gene>
<evidence type="ECO:0000313" key="3">
    <source>
        <dbReference type="Proteomes" id="UP000321567"/>
    </source>
</evidence>
<evidence type="ECO:0000313" key="2">
    <source>
        <dbReference type="EMBL" id="GEO82411.1"/>
    </source>
</evidence>
<accession>A0A512HAD2</accession>
<evidence type="ECO:0000256" key="1">
    <source>
        <dbReference type="SAM" id="MobiDB-lite"/>
    </source>
</evidence>
<reference evidence="2 3" key="1">
    <citation type="submission" date="2019-07" db="EMBL/GenBank/DDBJ databases">
        <title>Whole genome shotgun sequence of Rhodospirillum oryzae NBRC 107573.</title>
        <authorList>
            <person name="Hosoyama A."/>
            <person name="Uohara A."/>
            <person name="Ohji S."/>
            <person name="Ichikawa N."/>
        </authorList>
    </citation>
    <scope>NUCLEOTIDE SEQUENCE [LARGE SCALE GENOMIC DNA]</scope>
    <source>
        <strain evidence="2 3">NBRC 107573</strain>
    </source>
</reference>
<protein>
    <submittedName>
        <fullName evidence="2">Uncharacterized protein</fullName>
    </submittedName>
</protein>
<sequence>MSVFGSSPPFRMPPAPSSRGRRGKPGRRSLLALLGVVSASGLGACERAPAWPEDWTPSQAWLQGPPEPMQVIDASLSRLLVAVPPERDRGLRYLAQPGRAVFVQKLDDGAILYARYAGAACLPPTTPPDELTRRLYQDALARRVGVPVAAVRPGRLDLPFGPAWTEEASGPLGACIAFLAPLRVGKAAPAGTSDALVRGAWCQPGPTPPRAELTHLLRSLVLRE</sequence>
<comment type="caution">
    <text evidence="2">The sequence shown here is derived from an EMBL/GenBank/DDBJ whole genome shotgun (WGS) entry which is preliminary data.</text>
</comment>
<dbReference type="AlphaFoldDB" id="A0A512HAD2"/>
<feature type="region of interest" description="Disordered" evidence="1">
    <location>
        <begin position="1"/>
        <end position="24"/>
    </location>
</feature>
<dbReference type="EMBL" id="BJZO01000077">
    <property type="protein sequence ID" value="GEO82411.1"/>
    <property type="molecule type" value="Genomic_DNA"/>
</dbReference>
<name>A0A512HAD2_9PROT</name>
<organism evidence="2 3">
    <name type="scientific">Pararhodospirillum oryzae</name>
    <dbReference type="NCBI Taxonomy" id="478448"/>
    <lineage>
        <taxon>Bacteria</taxon>
        <taxon>Pseudomonadati</taxon>
        <taxon>Pseudomonadota</taxon>
        <taxon>Alphaproteobacteria</taxon>
        <taxon>Rhodospirillales</taxon>
        <taxon>Rhodospirillaceae</taxon>
        <taxon>Pararhodospirillum</taxon>
    </lineage>
</organism>
<proteinExistence type="predicted"/>
<keyword evidence="3" id="KW-1185">Reference proteome</keyword>
<dbReference type="Proteomes" id="UP000321567">
    <property type="component" value="Unassembled WGS sequence"/>
</dbReference>